<sequence length="747" mass="79997">MPPRLHVARPARHPLSLALTLALALPAAQALAQDARPADPHRQDAHQLDRVVVKASPLHQTADELVRPVNVLAGEKLDEEKSTTLGRTLERTPGIQSSSFGPGVGRPIIRGLEGARVQVTSGGMGSGDVSTLSADHAVSVEPFLANQIEVMKGPATLLYGSGAIGGAVNVIDGRTPDALSADPFSGRVELRAGSVDRERTGMFRIDGSTHATGSGLVFHADGLMRDSGDIRIPGDAESAAHLAAEGETPDPATRGTLPNSAVSTRSGALGMTWVGERGHLGISSSLFETRYGVPGHSHEGHDHGHGTPTPDAHDGEEAGVHIGLSQRRHELHGGLDDVGLFQTLRFKLARTNYTHTEFEGAAVGTVFDNRSTEGRLELVHRPLAGWNGAFGLQASTRDFNAVGDEAFVPPTQGRDVGMFWLGQRDFGAVKLELGARHDRNRIDSTPQPLLPTRVPERDFSTNHLSGALRWDVDDALHLRLGIDRAQRAPGAEELYSNGHHVATGNIEVGDDRLRPETANRVELGAGWQAGRLKLGATAYAVRYNDYLYLAPLLKRDTSGGFVAVTDGGTPVQAWTQSDARFHGLELEGTFTAFDSDAGHLDVRLFGDAVRGRLTGDGMRAADLRIMHGDHTHRRVGELAQSGHLPRIAPDRVGGELRWEADAWRASVGAIRTMKQGRTALGESATPGYTLVDAHFAWHGDTAAGNGWEVFMDGHNLLDAEARPHTSFLKDVAPQAGRGFVGGVRYYF</sequence>
<dbReference type="InterPro" id="IPR000531">
    <property type="entry name" value="Beta-barrel_TonB"/>
</dbReference>
<evidence type="ECO:0000256" key="4">
    <source>
        <dbReference type="ARBA" id="ARBA00022692"/>
    </source>
</evidence>
<accession>A0A344J3I9</accession>
<evidence type="ECO:0000313" key="14">
    <source>
        <dbReference type="EMBL" id="AXA83599.1"/>
    </source>
</evidence>
<evidence type="ECO:0000256" key="3">
    <source>
        <dbReference type="ARBA" id="ARBA00022452"/>
    </source>
</evidence>
<keyword evidence="3 8" id="KW-1134">Transmembrane beta strand</keyword>
<dbReference type="GO" id="GO:0009279">
    <property type="term" value="C:cell outer membrane"/>
    <property type="evidence" value="ECO:0007669"/>
    <property type="project" value="UniProtKB-SubCell"/>
</dbReference>
<dbReference type="EMBL" id="CP029556">
    <property type="protein sequence ID" value="AXA83599.1"/>
    <property type="molecule type" value="Genomic_DNA"/>
</dbReference>
<proteinExistence type="inferred from homology"/>
<dbReference type="PROSITE" id="PS52016">
    <property type="entry name" value="TONB_DEPENDENT_REC_3"/>
    <property type="match status" value="1"/>
</dbReference>
<gene>
    <name evidence="14" type="ORF">DCD74_01845</name>
</gene>
<evidence type="ECO:0000256" key="7">
    <source>
        <dbReference type="ARBA" id="ARBA00023237"/>
    </source>
</evidence>
<dbReference type="GO" id="GO:0044718">
    <property type="term" value="P:siderophore transmembrane transport"/>
    <property type="evidence" value="ECO:0007669"/>
    <property type="project" value="TreeGrafter"/>
</dbReference>
<dbReference type="Proteomes" id="UP000251842">
    <property type="component" value="Chromosome"/>
</dbReference>
<feature type="signal peptide" evidence="11">
    <location>
        <begin position="1"/>
        <end position="32"/>
    </location>
</feature>
<dbReference type="InterPro" id="IPR039426">
    <property type="entry name" value="TonB-dep_rcpt-like"/>
</dbReference>
<keyword evidence="2 8" id="KW-0813">Transport</keyword>
<comment type="similarity">
    <text evidence="8 9">Belongs to the TonB-dependent receptor family.</text>
</comment>
<organism evidence="14 15">
    <name type="scientific">Solilutibacter oculi</name>
    <dbReference type="NCBI Taxonomy" id="2698682"/>
    <lineage>
        <taxon>Bacteria</taxon>
        <taxon>Pseudomonadati</taxon>
        <taxon>Pseudomonadota</taxon>
        <taxon>Gammaproteobacteria</taxon>
        <taxon>Lysobacterales</taxon>
        <taxon>Lysobacteraceae</taxon>
        <taxon>Solilutibacter</taxon>
    </lineage>
</organism>
<feature type="region of interest" description="Disordered" evidence="10">
    <location>
        <begin position="240"/>
        <end position="262"/>
    </location>
</feature>
<dbReference type="OrthoDB" id="9795928at2"/>
<dbReference type="Gene3D" id="2.40.170.20">
    <property type="entry name" value="TonB-dependent receptor, beta-barrel domain"/>
    <property type="match status" value="1"/>
</dbReference>
<keyword evidence="11" id="KW-0732">Signal</keyword>
<protein>
    <recommendedName>
        <fullName evidence="16">TonB-dependent receptor</fullName>
    </recommendedName>
</protein>
<evidence type="ECO:0000256" key="1">
    <source>
        <dbReference type="ARBA" id="ARBA00004571"/>
    </source>
</evidence>
<evidence type="ECO:0000256" key="10">
    <source>
        <dbReference type="SAM" id="MobiDB-lite"/>
    </source>
</evidence>
<feature type="chain" id="PRO_5016699886" description="TonB-dependent receptor" evidence="11">
    <location>
        <begin position="33"/>
        <end position="747"/>
    </location>
</feature>
<keyword evidence="5 9" id="KW-0798">TonB box</keyword>
<evidence type="ECO:0000256" key="2">
    <source>
        <dbReference type="ARBA" id="ARBA00022448"/>
    </source>
</evidence>
<evidence type="ECO:0000259" key="12">
    <source>
        <dbReference type="Pfam" id="PF00593"/>
    </source>
</evidence>
<keyword evidence="4 8" id="KW-0812">Transmembrane</keyword>
<dbReference type="InterPro" id="IPR036942">
    <property type="entry name" value="Beta-barrel_TonB_sf"/>
</dbReference>
<name>A0A344J3I9_9GAMM</name>
<feature type="domain" description="TonB-dependent receptor plug" evidence="13">
    <location>
        <begin position="64"/>
        <end position="167"/>
    </location>
</feature>
<dbReference type="PANTHER" id="PTHR30069:SF40">
    <property type="entry name" value="TONB-DEPENDENT RECEPTOR NMB0964-RELATED"/>
    <property type="match status" value="1"/>
</dbReference>
<dbReference type="Pfam" id="PF07715">
    <property type="entry name" value="Plug"/>
    <property type="match status" value="1"/>
</dbReference>
<reference evidence="15" key="1">
    <citation type="submission" date="2018-05" db="EMBL/GenBank/DDBJ databases">
        <title>Luteimonas pekinense sp. nov., isolated from human Meibomian gland secretions, Beijing, China.</title>
        <authorList>
            <person name="Wen T."/>
            <person name="Bai H."/>
            <person name="Lv H."/>
        </authorList>
    </citation>
    <scope>NUCLEOTIDE SEQUENCE [LARGE SCALE GENOMIC DNA]</scope>
    <source>
        <strain evidence="15">83-4</strain>
    </source>
</reference>
<dbReference type="PANTHER" id="PTHR30069">
    <property type="entry name" value="TONB-DEPENDENT OUTER MEMBRANE RECEPTOR"/>
    <property type="match status" value="1"/>
</dbReference>
<keyword evidence="15" id="KW-1185">Reference proteome</keyword>
<dbReference type="Gene3D" id="2.170.130.10">
    <property type="entry name" value="TonB-dependent receptor, plug domain"/>
    <property type="match status" value="1"/>
</dbReference>
<evidence type="ECO:0000313" key="15">
    <source>
        <dbReference type="Proteomes" id="UP000251842"/>
    </source>
</evidence>
<evidence type="ECO:0000256" key="6">
    <source>
        <dbReference type="ARBA" id="ARBA00023136"/>
    </source>
</evidence>
<keyword evidence="7 8" id="KW-0998">Cell outer membrane</keyword>
<dbReference type="Pfam" id="PF00593">
    <property type="entry name" value="TonB_dep_Rec_b-barrel"/>
    <property type="match status" value="1"/>
</dbReference>
<comment type="subcellular location">
    <subcellularLocation>
        <location evidence="1 8">Cell outer membrane</location>
        <topology evidence="1 8">Multi-pass membrane protein</topology>
    </subcellularLocation>
</comment>
<evidence type="ECO:0008006" key="16">
    <source>
        <dbReference type="Google" id="ProtNLM"/>
    </source>
</evidence>
<dbReference type="InterPro" id="IPR037066">
    <property type="entry name" value="Plug_dom_sf"/>
</dbReference>
<feature type="compositionally biased region" description="Basic and acidic residues" evidence="10">
    <location>
        <begin position="296"/>
        <end position="313"/>
    </location>
</feature>
<dbReference type="AlphaFoldDB" id="A0A344J3I9"/>
<dbReference type="SUPFAM" id="SSF56935">
    <property type="entry name" value="Porins"/>
    <property type="match status" value="1"/>
</dbReference>
<evidence type="ECO:0000256" key="8">
    <source>
        <dbReference type="PROSITE-ProRule" id="PRU01360"/>
    </source>
</evidence>
<keyword evidence="6 8" id="KW-0472">Membrane</keyword>
<feature type="domain" description="TonB-dependent receptor-like beta-barrel" evidence="12">
    <location>
        <begin position="342"/>
        <end position="716"/>
    </location>
</feature>
<evidence type="ECO:0000256" key="9">
    <source>
        <dbReference type="RuleBase" id="RU003357"/>
    </source>
</evidence>
<evidence type="ECO:0000256" key="11">
    <source>
        <dbReference type="SAM" id="SignalP"/>
    </source>
</evidence>
<evidence type="ECO:0000259" key="13">
    <source>
        <dbReference type="Pfam" id="PF07715"/>
    </source>
</evidence>
<dbReference type="InterPro" id="IPR012910">
    <property type="entry name" value="Plug_dom"/>
</dbReference>
<evidence type="ECO:0000256" key="5">
    <source>
        <dbReference type="ARBA" id="ARBA00023077"/>
    </source>
</evidence>
<dbReference type="GO" id="GO:0015344">
    <property type="term" value="F:siderophore uptake transmembrane transporter activity"/>
    <property type="evidence" value="ECO:0007669"/>
    <property type="project" value="TreeGrafter"/>
</dbReference>
<dbReference type="KEGG" id="lue:DCD74_01845"/>
<feature type="region of interest" description="Disordered" evidence="10">
    <location>
        <begin position="294"/>
        <end position="313"/>
    </location>
</feature>